<dbReference type="InterPro" id="IPR011990">
    <property type="entry name" value="TPR-like_helical_dom_sf"/>
</dbReference>
<dbReference type="GO" id="GO:0003341">
    <property type="term" value="P:cilium movement"/>
    <property type="evidence" value="ECO:0007669"/>
    <property type="project" value="TreeGrafter"/>
</dbReference>
<reference evidence="5" key="1">
    <citation type="submission" date="2019-08" db="EMBL/GenBank/DDBJ databases">
        <authorList>
            <person name="Kucharzyk K."/>
            <person name="Murdoch R.W."/>
            <person name="Higgins S."/>
            <person name="Loffler F."/>
        </authorList>
    </citation>
    <scope>NUCLEOTIDE SEQUENCE</scope>
</reference>
<evidence type="ECO:0000313" key="5">
    <source>
        <dbReference type="EMBL" id="MPM97503.1"/>
    </source>
</evidence>
<sequence>MQNAKAEAYKVAGDKNYNESKYLEAYKNYFYSLDSLNDNIHLREKCYLYNRLGACKYALLDYAEAIVYFSKAIINSEIAKQTFTLQNALYNSALCYQSLSNLEESLKCIEKFLVMCDKEKELERYIYASSFKASCYEDKGDLNTAIEIYKELILLINNTDEKVSAYLYNNLGSLYVKKDNLTEALEYYNKSQQIRTRVDKKNLSHTLIEKSSVYIAKELYDEALLIVSLGLENARENSDYEYTLIAYKIMEEIYTKLEKVDKTKETIKEILVFLNETDNKLIRISYYNKLQKLYFEDKEYEYAYDCQKKIQKLLN</sequence>
<dbReference type="InterPro" id="IPR051476">
    <property type="entry name" value="Bac_ResReg_Asp_Phosphatase"/>
</dbReference>
<comment type="subcellular location">
    <subcellularLocation>
        <location evidence="1">Cytoplasm</location>
    </subcellularLocation>
</comment>
<evidence type="ECO:0000256" key="1">
    <source>
        <dbReference type="ARBA" id="ARBA00004496"/>
    </source>
</evidence>
<accession>A0A645E9K9</accession>
<dbReference type="GO" id="GO:0005929">
    <property type="term" value="C:cilium"/>
    <property type="evidence" value="ECO:0007669"/>
    <property type="project" value="TreeGrafter"/>
</dbReference>
<dbReference type="GO" id="GO:0005737">
    <property type="term" value="C:cytoplasm"/>
    <property type="evidence" value="ECO:0007669"/>
    <property type="project" value="UniProtKB-SubCell"/>
</dbReference>
<evidence type="ECO:0000256" key="3">
    <source>
        <dbReference type="ARBA" id="ARBA00022737"/>
    </source>
</evidence>
<dbReference type="PANTHER" id="PTHR46630">
    <property type="entry name" value="TETRATRICOPEPTIDE REPEAT PROTEIN 29"/>
    <property type="match status" value="1"/>
</dbReference>
<dbReference type="EMBL" id="VSSQ01043774">
    <property type="protein sequence ID" value="MPM97503.1"/>
    <property type="molecule type" value="Genomic_DNA"/>
</dbReference>
<evidence type="ECO:0008006" key="6">
    <source>
        <dbReference type="Google" id="ProtNLM"/>
    </source>
</evidence>
<dbReference type="AlphaFoldDB" id="A0A645E9K9"/>
<evidence type="ECO:0000256" key="4">
    <source>
        <dbReference type="ARBA" id="ARBA00022803"/>
    </source>
</evidence>
<comment type="caution">
    <text evidence="5">The sequence shown here is derived from an EMBL/GenBank/DDBJ whole genome shotgun (WGS) entry which is preliminary data.</text>
</comment>
<dbReference type="SUPFAM" id="SSF48452">
    <property type="entry name" value="TPR-like"/>
    <property type="match status" value="1"/>
</dbReference>
<dbReference type="Pfam" id="PF13424">
    <property type="entry name" value="TPR_12"/>
    <property type="match status" value="1"/>
</dbReference>
<keyword evidence="3" id="KW-0677">Repeat</keyword>
<organism evidence="5">
    <name type="scientific">bioreactor metagenome</name>
    <dbReference type="NCBI Taxonomy" id="1076179"/>
    <lineage>
        <taxon>unclassified sequences</taxon>
        <taxon>metagenomes</taxon>
        <taxon>ecological metagenomes</taxon>
    </lineage>
</organism>
<evidence type="ECO:0000256" key="2">
    <source>
        <dbReference type="ARBA" id="ARBA00022490"/>
    </source>
</evidence>
<dbReference type="Pfam" id="PF13181">
    <property type="entry name" value="TPR_8"/>
    <property type="match status" value="2"/>
</dbReference>
<dbReference type="SMART" id="SM00028">
    <property type="entry name" value="TPR"/>
    <property type="match status" value="4"/>
</dbReference>
<dbReference type="InterPro" id="IPR019734">
    <property type="entry name" value="TPR_rpt"/>
</dbReference>
<name>A0A645E9K9_9ZZZZ</name>
<keyword evidence="2" id="KW-0963">Cytoplasm</keyword>
<dbReference type="Gene3D" id="1.25.40.10">
    <property type="entry name" value="Tetratricopeptide repeat domain"/>
    <property type="match status" value="2"/>
</dbReference>
<proteinExistence type="predicted"/>
<protein>
    <recommendedName>
        <fullName evidence="6">Photosystem I assembly protein Ycf3</fullName>
    </recommendedName>
</protein>
<keyword evidence="4" id="KW-0802">TPR repeat</keyword>
<gene>
    <name evidence="5" type="ORF">SDC9_144676</name>
</gene>
<dbReference type="PANTHER" id="PTHR46630:SF1">
    <property type="entry name" value="TETRATRICOPEPTIDE REPEAT PROTEIN 29"/>
    <property type="match status" value="1"/>
</dbReference>
<dbReference type="PROSITE" id="PS50005">
    <property type="entry name" value="TPR"/>
    <property type="match status" value="1"/>
</dbReference>